<sequence>MALFSGIEGALIDLDGTVFQGKELIEGTKEAISAIQKSGRRIVYLSNRGNHSRNAGLLKLREHGIDVEKEDIIFSSTVTARFIKKHYPHAQVWVLGNSGLIEEMEEHQVKLAKRPEDADFVVITLHDEINYSELNDAFRATSAGARIIATNSDKTYPDENGPAIDVAGFIGAIESATGQKTELVIGKPSCFMVEAALDQIGLEAEQCMVIGDSLGTDISMGNMQGMRTVLVLTGNTTSTMVDQAATRSKPDYVFQSLADLRGEL</sequence>
<evidence type="ECO:0000313" key="1">
    <source>
        <dbReference type="EMBL" id="MCM2675419.1"/>
    </source>
</evidence>
<dbReference type="NCBIfam" id="TIGR01460">
    <property type="entry name" value="HAD-SF-IIA"/>
    <property type="match status" value="1"/>
</dbReference>
<reference evidence="1" key="1">
    <citation type="submission" date="2022-06" db="EMBL/GenBank/DDBJ databases">
        <title>Alkalicoccobacillus porphyridii sp. nov., isolated from a marine red alga, Porphyridium purpureum and reclassification of Shouchella plakortidis and Shouchella gibsonii as Alkalicoccobacillus plakortidis comb. nov. and Alkalicoccobacillus gibsonii comb. nov.</title>
        <authorList>
            <person name="Kim K.H."/>
            <person name="Lee J.K."/>
            <person name="Han D.M."/>
            <person name="Baek J.H."/>
            <person name="Jeon C.O."/>
        </authorList>
    </citation>
    <scope>NUCLEOTIDE SEQUENCE</scope>
    <source>
        <strain evidence="1">DSM 19153</strain>
    </source>
</reference>
<dbReference type="EMBL" id="JAMQJY010000001">
    <property type="protein sequence ID" value="MCM2675419.1"/>
    <property type="molecule type" value="Genomic_DNA"/>
</dbReference>
<dbReference type="SUPFAM" id="SSF56784">
    <property type="entry name" value="HAD-like"/>
    <property type="match status" value="1"/>
</dbReference>
<dbReference type="Pfam" id="PF13242">
    <property type="entry name" value="Hydrolase_like"/>
    <property type="match status" value="1"/>
</dbReference>
<dbReference type="Gene3D" id="3.40.50.1000">
    <property type="entry name" value="HAD superfamily/HAD-like"/>
    <property type="match status" value="2"/>
</dbReference>
<dbReference type="RefSeq" id="WP_251606074.1">
    <property type="nucleotide sequence ID" value="NZ_JAMQJY010000001.1"/>
</dbReference>
<dbReference type="PANTHER" id="PTHR19288">
    <property type="entry name" value="4-NITROPHENYLPHOSPHATASE-RELATED"/>
    <property type="match status" value="1"/>
</dbReference>
<dbReference type="InterPro" id="IPR036412">
    <property type="entry name" value="HAD-like_sf"/>
</dbReference>
<dbReference type="PANTHER" id="PTHR19288:SF46">
    <property type="entry name" value="HALOACID DEHALOGENASE-LIKE HYDROLASE DOMAIN-CONTAINING PROTEIN 2"/>
    <property type="match status" value="1"/>
</dbReference>
<organism evidence="1 2">
    <name type="scientific">Alkalicoccobacillus plakortidis</name>
    <dbReference type="NCBI Taxonomy" id="444060"/>
    <lineage>
        <taxon>Bacteria</taxon>
        <taxon>Bacillati</taxon>
        <taxon>Bacillota</taxon>
        <taxon>Bacilli</taxon>
        <taxon>Bacillales</taxon>
        <taxon>Bacillaceae</taxon>
        <taxon>Alkalicoccobacillus</taxon>
    </lineage>
</organism>
<keyword evidence="1" id="KW-0378">Hydrolase</keyword>
<dbReference type="GO" id="GO:0016787">
    <property type="term" value="F:hydrolase activity"/>
    <property type="evidence" value="ECO:0007669"/>
    <property type="project" value="UniProtKB-KW"/>
</dbReference>
<dbReference type="InterPro" id="IPR006357">
    <property type="entry name" value="HAD-SF_hydro_IIA"/>
</dbReference>
<comment type="caution">
    <text evidence="1">The sequence shown here is derived from an EMBL/GenBank/DDBJ whole genome shotgun (WGS) entry which is preliminary data.</text>
</comment>
<dbReference type="Pfam" id="PF13344">
    <property type="entry name" value="Hydrolase_6"/>
    <property type="match status" value="1"/>
</dbReference>
<dbReference type="Proteomes" id="UP001203665">
    <property type="component" value="Unassembled WGS sequence"/>
</dbReference>
<accession>A0ABT0XJM0</accession>
<name>A0ABT0XJM0_9BACI</name>
<dbReference type="InterPro" id="IPR023214">
    <property type="entry name" value="HAD_sf"/>
</dbReference>
<protein>
    <submittedName>
        <fullName evidence="1">HAD-IIA family hydrolase</fullName>
    </submittedName>
</protein>
<proteinExistence type="predicted"/>
<gene>
    <name evidence="1" type="ORF">NDM98_07905</name>
</gene>
<keyword evidence="2" id="KW-1185">Reference proteome</keyword>
<evidence type="ECO:0000313" key="2">
    <source>
        <dbReference type="Proteomes" id="UP001203665"/>
    </source>
</evidence>